<evidence type="ECO:0000313" key="2">
    <source>
        <dbReference type="EMBL" id="AYB58966.1"/>
    </source>
</evidence>
<geneLocation type="plasmid" evidence="2">
    <name>unnamed</name>
</geneLocation>
<dbReference type="AlphaFoldDB" id="A0A809EF86"/>
<dbReference type="EMBL" id="CP026093">
    <property type="protein sequence ID" value="AYB58966.1"/>
    <property type="molecule type" value="Genomic_DNA"/>
</dbReference>
<gene>
    <name evidence="2" type="ORF">C2L97_24065</name>
</gene>
<sequence length="71" mass="7606">MRYSRSGRHAGTPSAVVRSTPKQGYATATLARTASALSGIGIIDRPLPSVPPSQAFAFADIRQISFCRKKE</sequence>
<protein>
    <submittedName>
        <fullName evidence="2">Uncharacterized protein</fullName>
    </submittedName>
</protein>
<feature type="region of interest" description="Disordered" evidence="1">
    <location>
        <begin position="1"/>
        <end position="20"/>
    </location>
</feature>
<name>A0A809EF86_RALSL</name>
<accession>A0A809EF86</accession>
<organism evidence="2">
    <name type="scientific">Ralstonia solanacearum</name>
    <name type="common">Pseudomonas solanacearum</name>
    <dbReference type="NCBI Taxonomy" id="305"/>
    <lineage>
        <taxon>Bacteria</taxon>
        <taxon>Pseudomonadati</taxon>
        <taxon>Pseudomonadota</taxon>
        <taxon>Betaproteobacteria</taxon>
        <taxon>Burkholderiales</taxon>
        <taxon>Burkholderiaceae</taxon>
        <taxon>Ralstonia</taxon>
        <taxon>Ralstonia solanacearum species complex</taxon>
    </lineage>
</organism>
<proteinExistence type="predicted"/>
<reference evidence="2" key="1">
    <citation type="submission" date="2018-01" db="EMBL/GenBank/DDBJ databases">
        <title>Complete Genome Sequence of three strains from Ralstonia solanacearum ecotype Moko sequevar IIA-53 from Brazil.</title>
        <authorList>
            <person name="Silva J.R."/>
            <person name="Albuquerque G.M.R."/>
            <person name="Pais A.K.L."/>
            <person name="Silva A.M.F."/>
            <person name="Boiteux M.E.N.F."/>
            <person name="Souza E.B."/>
            <person name="Mariano R.L.R."/>
        </authorList>
    </citation>
    <scope>NUCLEOTIDE SEQUENCE [LARGE SCALE GENOMIC DNA]</scope>
    <source>
        <strain evidence="2">SFC</strain>
        <plasmid evidence="2">unnamed</plasmid>
    </source>
</reference>
<evidence type="ECO:0000256" key="1">
    <source>
        <dbReference type="SAM" id="MobiDB-lite"/>
    </source>
</evidence>
<keyword evidence="2" id="KW-0614">Plasmid</keyword>